<protein>
    <submittedName>
        <fullName evidence="10">Methyl-accepting chemotaxis protein</fullName>
    </submittedName>
</protein>
<dbReference type="InterPro" id="IPR004089">
    <property type="entry name" value="MCPsignal_dom"/>
</dbReference>
<dbReference type="Pfam" id="PF00672">
    <property type="entry name" value="HAMP"/>
    <property type="match status" value="1"/>
</dbReference>
<keyword evidence="11" id="KW-1185">Reference proteome</keyword>
<dbReference type="CDD" id="cd11386">
    <property type="entry name" value="MCP_signal"/>
    <property type="match status" value="1"/>
</dbReference>
<evidence type="ECO:0000259" key="8">
    <source>
        <dbReference type="PROSITE" id="PS50111"/>
    </source>
</evidence>
<sequence length="566" mass="62036">MKWKIGRKLGVSFSVIMLIILTISVFSIKSSFTLNGNTTTINNEIIPEINMLNKINDQTDGIFITTQKNLIAEDLPFKEKYAEEIEALNKQLDQSLSAYQEIVATKQGIEAFDKLKSNWTTLIELTNEVIRLSNAGEMDQAIKKYYEVDLLFEATNENINVLMGLLEEQSEDIYNAGKAEFNRTFIMLVVVSIISLVLIIGIMFFFIRVIKKPVELLSEQAKQLADGNLTIEPVNIKNHDEIGQLGTDFNLMLLNLQVLVRNLQDHIQTVAATSEELAASAEETSKVTEQITSAMVDVSEGAEQQVQGARISNEAISEMVIGMDQATLSIHNVSDLAKSTKEYTSVGSSMMDQTMKQMTNIQSSSETTSIVIHSLGEKSAEISKIVGLITSIADQTNLLALNAAIEAARAGEYGKGFAVVADEVRKLAEDSSVAANQIREVIVSVQQEVVDAINAMTTSTSTVYEGIELVKKSEDNFQEISSMIENVASQTENIFAVIEQLSANTISVKGQIDEVATLSENSSDKAQTVATAAEEQNATMEEVSASAQVLGMLSSELQEIVHKFRV</sequence>
<dbReference type="Proteomes" id="UP001549104">
    <property type="component" value="Unassembled WGS sequence"/>
</dbReference>
<keyword evidence="3 7" id="KW-0472">Membrane</keyword>
<dbReference type="SMART" id="SM00283">
    <property type="entry name" value="MA"/>
    <property type="match status" value="1"/>
</dbReference>
<keyword evidence="7" id="KW-0812">Transmembrane</keyword>
<dbReference type="RefSeq" id="WP_354312810.1">
    <property type="nucleotide sequence ID" value="NZ_JBEPME010000002.1"/>
</dbReference>
<evidence type="ECO:0000256" key="1">
    <source>
        <dbReference type="ARBA" id="ARBA00004236"/>
    </source>
</evidence>
<dbReference type="Gene3D" id="1.10.8.500">
    <property type="entry name" value="HAMP domain in histidine kinase"/>
    <property type="match status" value="1"/>
</dbReference>
<keyword evidence="7" id="KW-1133">Transmembrane helix</keyword>
<comment type="similarity">
    <text evidence="5">Belongs to the methyl-accepting chemotaxis (MCP) protein family.</text>
</comment>
<evidence type="ECO:0000256" key="7">
    <source>
        <dbReference type="SAM" id="Phobius"/>
    </source>
</evidence>
<feature type="transmembrane region" description="Helical" evidence="7">
    <location>
        <begin position="185"/>
        <end position="207"/>
    </location>
</feature>
<dbReference type="InterPro" id="IPR024478">
    <property type="entry name" value="HlyB_4HB_MCP"/>
</dbReference>
<dbReference type="PROSITE" id="PS50111">
    <property type="entry name" value="CHEMOTAXIS_TRANSDUC_2"/>
    <property type="match status" value="1"/>
</dbReference>
<proteinExistence type="inferred from homology"/>
<evidence type="ECO:0000256" key="2">
    <source>
        <dbReference type="ARBA" id="ARBA00022475"/>
    </source>
</evidence>
<dbReference type="PROSITE" id="PS50885">
    <property type="entry name" value="HAMP"/>
    <property type="match status" value="1"/>
</dbReference>
<evidence type="ECO:0000256" key="4">
    <source>
        <dbReference type="ARBA" id="ARBA00023224"/>
    </source>
</evidence>
<evidence type="ECO:0000256" key="5">
    <source>
        <dbReference type="ARBA" id="ARBA00029447"/>
    </source>
</evidence>
<feature type="domain" description="Methyl-accepting transducer" evidence="8">
    <location>
        <begin position="280"/>
        <end position="516"/>
    </location>
</feature>
<dbReference type="Pfam" id="PF00015">
    <property type="entry name" value="MCPsignal"/>
    <property type="match status" value="1"/>
</dbReference>
<feature type="domain" description="HAMP" evidence="9">
    <location>
        <begin position="208"/>
        <end position="261"/>
    </location>
</feature>
<dbReference type="PANTHER" id="PTHR32089">
    <property type="entry name" value="METHYL-ACCEPTING CHEMOTAXIS PROTEIN MCPB"/>
    <property type="match status" value="1"/>
</dbReference>
<evidence type="ECO:0000256" key="3">
    <source>
        <dbReference type="ARBA" id="ARBA00023136"/>
    </source>
</evidence>
<keyword evidence="4 6" id="KW-0807">Transducer</keyword>
<dbReference type="InterPro" id="IPR003660">
    <property type="entry name" value="HAMP_dom"/>
</dbReference>
<dbReference type="Gene3D" id="1.10.287.950">
    <property type="entry name" value="Methyl-accepting chemotaxis protein"/>
    <property type="match status" value="1"/>
</dbReference>
<evidence type="ECO:0000256" key="6">
    <source>
        <dbReference type="PROSITE-ProRule" id="PRU00284"/>
    </source>
</evidence>
<dbReference type="SMART" id="SM00304">
    <property type="entry name" value="HAMP"/>
    <property type="match status" value="1"/>
</dbReference>
<accession>A0ABV2K616</accession>
<comment type="caution">
    <text evidence="10">The sequence shown here is derived from an EMBL/GenBank/DDBJ whole genome shotgun (WGS) entry which is preliminary data.</text>
</comment>
<gene>
    <name evidence="10" type="ORF">ABIC55_001619</name>
</gene>
<evidence type="ECO:0000259" key="9">
    <source>
        <dbReference type="PROSITE" id="PS50885"/>
    </source>
</evidence>
<name>A0ABV2K616_SPOPS</name>
<keyword evidence="2" id="KW-1003">Cell membrane</keyword>
<dbReference type="PANTHER" id="PTHR32089:SF112">
    <property type="entry name" value="LYSOZYME-LIKE PROTEIN-RELATED"/>
    <property type="match status" value="1"/>
</dbReference>
<evidence type="ECO:0000313" key="11">
    <source>
        <dbReference type="Proteomes" id="UP001549104"/>
    </source>
</evidence>
<feature type="transmembrane region" description="Helical" evidence="7">
    <location>
        <begin position="9"/>
        <end position="28"/>
    </location>
</feature>
<organism evidence="10 11">
    <name type="scientific">Sporosarcina psychrophila</name>
    <name type="common">Bacillus psychrophilus</name>
    <dbReference type="NCBI Taxonomy" id="1476"/>
    <lineage>
        <taxon>Bacteria</taxon>
        <taxon>Bacillati</taxon>
        <taxon>Bacillota</taxon>
        <taxon>Bacilli</taxon>
        <taxon>Bacillales</taxon>
        <taxon>Caryophanaceae</taxon>
        <taxon>Sporosarcina</taxon>
    </lineage>
</organism>
<dbReference type="Pfam" id="PF12729">
    <property type="entry name" value="4HB_MCP_1"/>
    <property type="match status" value="1"/>
</dbReference>
<dbReference type="EMBL" id="JBEPME010000002">
    <property type="protein sequence ID" value="MET3656532.1"/>
    <property type="molecule type" value="Genomic_DNA"/>
</dbReference>
<comment type="subcellular location">
    <subcellularLocation>
        <location evidence="1">Cell membrane</location>
    </subcellularLocation>
</comment>
<reference evidence="10 11" key="1">
    <citation type="submission" date="2024-06" db="EMBL/GenBank/DDBJ databases">
        <title>Sorghum-associated microbial communities from plants grown in Nebraska, USA.</title>
        <authorList>
            <person name="Schachtman D."/>
        </authorList>
    </citation>
    <scope>NUCLEOTIDE SEQUENCE [LARGE SCALE GENOMIC DNA]</scope>
    <source>
        <strain evidence="10 11">1288</strain>
    </source>
</reference>
<dbReference type="SUPFAM" id="SSF58104">
    <property type="entry name" value="Methyl-accepting chemotaxis protein (MCP) signaling domain"/>
    <property type="match status" value="1"/>
</dbReference>
<evidence type="ECO:0000313" key="10">
    <source>
        <dbReference type="EMBL" id="MET3656532.1"/>
    </source>
</evidence>
<dbReference type="CDD" id="cd06225">
    <property type="entry name" value="HAMP"/>
    <property type="match status" value="1"/>
</dbReference>